<name>A0A0K0FZ90_STRVS</name>
<feature type="transmembrane region" description="Helical" evidence="1">
    <location>
        <begin position="61"/>
        <end position="88"/>
    </location>
</feature>
<dbReference type="WBParaSite" id="SVE_1776700.1">
    <property type="protein sequence ID" value="SVE_1776700.1"/>
    <property type="gene ID" value="SVE_1776700"/>
</dbReference>
<sequence>MNCRHRNQVLILESGHRRRVASETDRVDRRKVGVGEYGKERRTNRGGFNYIINKVKECRGLVGVGVLLFFHFFFRLIAVFVKILLFMLSFF</sequence>
<keyword evidence="1" id="KW-0812">Transmembrane</keyword>
<evidence type="ECO:0000256" key="1">
    <source>
        <dbReference type="SAM" id="Phobius"/>
    </source>
</evidence>
<keyword evidence="1" id="KW-1133">Transmembrane helix</keyword>
<accession>A0A0K0FZ90</accession>
<evidence type="ECO:0000313" key="2">
    <source>
        <dbReference type="Proteomes" id="UP000035680"/>
    </source>
</evidence>
<organism evidence="2 3">
    <name type="scientific">Strongyloides venezuelensis</name>
    <name type="common">Threadworm</name>
    <dbReference type="NCBI Taxonomy" id="75913"/>
    <lineage>
        <taxon>Eukaryota</taxon>
        <taxon>Metazoa</taxon>
        <taxon>Ecdysozoa</taxon>
        <taxon>Nematoda</taxon>
        <taxon>Chromadorea</taxon>
        <taxon>Rhabditida</taxon>
        <taxon>Tylenchina</taxon>
        <taxon>Panagrolaimomorpha</taxon>
        <taxon>Strongyloidoidea</taxon>
        <taxon>Strongyloididae</taxon>
        <taxon>Strongyloides</taxon>
    </lineage>
</organism>
<keyword evidence="1" id="KW-0472">Membrane</keyword>
<keyword evidence="2" id="KW-1185">Reference proteome</keyword>
<reference evidence="3" key="2">
    <citation type="submission" date="2015-08" db="UniProtKB">
        <authorList>
            <consortium name="WormBaseParasite"/>
        </authorList>
    </citation>
    <scope>IDENTIFICATION</scope>
</reference>
<dbReference type="Proteomes" id="UP000035680">
    <property type="component" value="Unassembled WGS sequence"/>
</dbReference>
<dbReference type="AlphaFoldDB" id="A0A0K0FZ90"/>
<reference evidence="2" key="1">
    <citation type="submission" date="2014-07" db="EMBL/GenBank/DDBJ databases">
        <authorList>
            <person name="Martin A.A"/>
            <person name="De Silva N."/>
        </authorList>
    </citation>
    <scope>NUCLEOTIDE SEQUENCE</scope>
</reference>
<evidence type="ECO:0000313" key="3">
    <source>
        <dbReference type="WBParaSite" id="SVE_1776700.1"/>
    </source>
</evidence>
<proteinExistence type="predicted"/>
<protein>
    <submittedName>
        <fullName evidence="3">Transmembrane protein</fullName>
    </submittedName>
</protein>